<keyword evidence="2" id="KW-1133">Transmembrane helix</keyword>
<feature type="compositionally biased region" description="Low complexity" evidence="1">
    <location>
        <begin position="280"/>
        <end position="289"/>
    </location>
</feature>
<dbReference type="Proteomes" id="UP000070054">
    <property type="component" value="Unassembled WGS sequence"/>
</dbReference>
<sequence>MSWLCRDSDVLVKDLNVLDFEPRDSQIFMIERRDDTPDLTDSWTRNTDSEWEQWLDTNQPVQRGSGSSRINLILGGRAQFPWDHDPAAVLTLPWSQQIFSSIRQRFFVHSAIVRAMNRNTSCMFSQMTFEWKVEGTEQRSYVYICRTAASWPNDMALSVTFFPDTLTTHGVLFGCDLAKPDMYDSSITLADIITRRLVRSDTQVFHPMMLPTIFADAERDRQIELVREKLEQLGRRIDHITYTKVDSKPASTFHDEMRSPTGSEKSFLRFRLFKGHHSQRSMTASSSSSAENGGVGPSRLNASPGKAEIPTAKLWQQISRLRIGLCNWQRQLLKMISHVEDLNRVEFAPLCPTLKYTETQRLQFIQTGERIRDRLQELVDEYDEYIRECSHIMEGFSLATQLEISQISRSDAKTNQEISQVNLDVAQMTRRDGSVMKSIAVLGMIFLPASFATAFFSMGFFDVSKDSEGAAVSSLIWIYVLAALMLTLGTMATFYVCILKERKNEAAYNESPEV</sequence>
<feature type="region of interest" description="Disordered" evidence="1">
    <location>
        <begin position="278"/>
        <end position="304"/>
    </location>
</feature>
<keyword evidence="2" id="KW-0812">Transmembrane</keyword>
<gene>
    <name evidence="3" type="ORF">CNYM01_06948</name>
</gene>
<evidence type="ECO:0000313" key="4">
    <source>
        <dbReference type="Proteomes" id="UP000070054"/>
    </source>
</evidence>
<evidence type="ECO:0008006" key="5">
    <source>
        <dbReference type="Google" id="ProtNLM"/>
    </source>
</evidence>
<name>A0A135TLV1_9PEZI</name>
<accession>A0A135TLV1</accession>
<keyword evidence="2" id="KW-0472">Membrane</keyword>
<evidence type="ECO:0000313" key="3">
    <source>
        <dbReference type="EMBL" id="KXH49166.1"/>
    </source>
</evidence>
<dbReference type="AlphaFoldDB" id="A0A135TLV1"/>
<comment type="caution">
    <text evidence="3">The sequence shown here is derived from an EMBL/GenBank/DDBJ whole genome shotgun (WGS) entry which is preliminary data.</text>
</comment>
<dbReference type="OrthoDB" id="3561681at2759"/>
<feature type="transmembrane region" description="Helical" evidence="2">
    <location>
        <begin position="439"/>
        <end position="461"/>
    </location>
</feature>
<keyword evidence="4" id="KW-1185">Reference proteome</keyword>
<feature type="transmembrane region" description="Helical" evidence="2">
    <location>
        <begin position="476"/>
        <end position="498"/>
    </location>
</feature>
<proteinExistence type="predicted"/>
<dbReference type="Gene3D" id="1.20.58.340">
    <property type="entry name" value="Magnesium transport protein CorA, transmembrane region"/>
    <property type="match status" value="1"/>
</dbReference>
<evidence type="ECO:0000256" key="1">
    <source>
        <dbReference type="SAM" id="MobiDB-lite"/>
    </source>
</evidence>
<evidence type="ECO:0000256" key="2">
    <source>
        <dbReference type="SAM" id="Phobius"/>
    </source>
</evidence>
<reference evidence="3 4" key="1">
    <citation type="submission" date="2014-02" db="EMBL/GenBank/DDBJ databases">
        <title>The genome sequence of Colletotrichum nymphaeae SA-01.</title>
        <authorList>
            <person name="Baroncelli R."/>
            <person name="Thon M.R."/>
        </authorList>
    </citation>
    <scope>NUCLEOTIDE SEQUENCE [LARGE SCALE GENOMIC DNA]</scope>
    <source>
        <strain evidence="3 4">SA-01</strain>
    </source>
</reference>
<dbReference type="EMBL" id="JEMN01001079">
    <property type="protein sequence ID" value="KXH49166.1"/>
    <property type="molecule type" value="Genomic_DNA"/>
</dbReference>
<organism evidence="3 4">
    <name type="scientific">Colletotrichum nymphaeae SA-01</name>
    <dbReference type="NCBI Taxonomy" id="1460502"/>
    <lineage>
        <taxon>Eukaryota</taxon>
        <taxon>Fungi</taxon>
        <taxon>Dikarya</taxon>
        <taxon>Ascomycota</taxon>
        <taxon>Pezizomycotina</taxon>
        <taxon>Sordariomycetes</taxon>
        <taxon>Hypocreomycetidae</taxon>
        <taxon>Glomerellales</taxon>
        <taxon>Glomerellaceae</taxon>
        <taxon>Colletotrichum</taxon>
        <taxon>Colletotrichum acutatum species complex</taxon>
    </lineage>
</organism>
<protein>
    <recommendedName>
        <fullName evidence="5">CorA-like Mg2+ transporter</fullName>
    </recommendedName>
</protein>